<accession>A0ABQ9HE06</accession>
<name>A0ABQ9HE06_9NEOP</name>
<sequence>MEGLTGQEEIVAESETWFAAEQTLCVFIDLMIHQLSTILDFVIFSLRCRKARAGKWEIPGKKYRPAASSSTIINCKNPCATPPGIEPGSCKASSLSTTPPRGWVLGTVYVKGRGREKGERSVPITTAGAPAPFAITVWAQSWITSQLATERGWLIVHRWILSWRMYLKERETEIMVLPMSDHVDFCVFSVLFSSLLFHKCNAVVVLTSQHVCNGSLFATDRVIRPDSPGSTLVVDYFCVCAPRRVYSRGAYRIGTPPLTQRLERSPHTTRSQVRFLAVPLLNFHTRESLRTMPLVGGFSRGSPVSPALAFRRCSVLTSLHPRRLSRTSMLRAVQNIFFRSDTVPCGRVRDSYPGGSGGAVDRALTSHHGDPSSIPGGFTPGSSHVGIVLDDVACRRVFSGHSRFPRPSHPAPLHPRA</sequence>
<evidence type="ECO:0000256" key="1">
    <source>
        <dbReference type="SAM" id="MobiDB-lite"/>
    </source>
</evidence>
<organism evidence="2 3">
    <name type="scientific">Dryococelus australis</name>
    <dbReference type="NCBI Taxonomy" id="614101"/>
    <lineage>
        <taxon>Eukaryota</taxon>
        <taxon>Metazoa</taxon>
        <taxon>Ecdysozoa</taxon>
        <taxon>Arthropoda</taxon>
        <taxon>Hexapoda</taxon>
        <taxon>Insecta</taxon>
        <taxon>Pterygota</taxon>
        <taxon>Neoptera</taxon>
        <taxon>Polyneoptera</taxon>
        <taxon>Phasmatodea</taxon>
        <taxon>Verophasmatodea</taxon>
        <taxon>Anareolatae</taxon>
        <taxon>Phasmatidae</taxon>
        <taxon>Eurycanthinae</taxon>
        <taxon>Dryococelus</taxon>
    </lineage>
</organism>
<reference evidence="2 3" key="1">
    <citation type="submission" date="2023-02" db="EMBL/GenBank/DDBJ databases">
        <title>LHISI_Scaffold_Assembly.</title>
        <authorList>
            <person name="Stuart O.P."/>
            <person name="Cleave R."/>
            <person name="Magrath M.J.L."/>
            <person name="Mikheyev A.S."/>
        </authorList>
    </citation>
    <scope>NUCLEOTIDE SEQUENCE [LARGE SCALE GENOMIC DNA]</scope>
    <source>
        <strain evidence="2">Daus_M_001</strain>
        <tissue evidence="2">Leg muscle</tissue>
    </source>
</reference>
<keyword evidence="3" id="KW-1185">Reference proteome</keyword>
<dbReference type="Proteomes" id="UP001159363">
    <property type="component" value="Chromosome 4"/>
</dbReference>
<proteinExistence type="predicted"/>
<comment type="caution">
    <text evidence="2">The sequence shown here is derived from an EMBL/GenBank/DDBJ whole genome shotgun (WGS) entry which is preliminary data.</text>
</comment>
<evidence type="ECO:0000313" key="2">
    <source>
        <dbReference type="EMBL" id="KAJ8882538.1"/>
    </source>
</evidence>
<dbReference type="EMBL" id="JARBHB010000005">
    <property type="protein sequence ID" value="KAJ8882538.1"/>
    <property type="molecule type" value="Genomic_DNA"/>
</dbReference>
<protein>
    <submittedName>
        <fullName evidence="2">Uncharacterized protein</fullName>
    </submittedName>
</protein>
<gene>
    <name evidence="2" type="ORF">PR048_014349</name>
</gene>
<evidence type="ECO:0000313" key="3">
    <source>
        <dbReference type="Proteomes" id="UP001159363"/>
    </source>
</evidence>
<feature type="region of interest" description="Disordered" evidence="1">
    <location>
        <begin position="354"/>
        <end position="374"/>
    </location>
</feature>